<protein>
    <recommendedName>
        <fullName evidence="2">Antitoxin</fullName>
    </recommendedName>
</protein>
<dbReference type="InterPro" id="IPR006442">
    <property type="entry name" value="Antitoxin_Phd/YefM"/>
</dbReference>
<dbReference type="RefSeq" id="WP_244904196.1">
    <property type="nucleotide sequence ID" value="NZ_BBPN01000013.1"/>
</dbReference>
<accession>A0A1H7ITR6</accession>
<dbReference type="STRING" id="235985.SAMN05414137_1039"/>
<dbReference type="Gene3D" id="3.40.1620.10">
    <property type="entry name" value="YefM-like domain"/>
    <property type="match status" value="1"/>
</dbReference>
<evidence type="ECO:0000256" key="2">
    <source>
        <dbReference type="RuleBase" id="RU362080"/>
    </source>
</evidence>
<dbReference type="Gene3D" id="6.10.250.330">
    <property type="match status" value="1"/>
</dbReference>
<dbReference type="SUPFAM" id="SSF143120">
    <property type="entry name" value="YefM-like"/>
    <property type="match status" value="1"/>
</dbReference>
<keyword evidence="4" id="KW-1185">Reference proteome</keyword>
<gene>
    <name evidence="3" type="ORF">SAMN05414137_1039</name>
</gene>
<evidence type="ECO:0000313" key="3">
    <source>
        <dbReference type="EMBL" id="SEK65871.1"/>
    </source>
</evidence>
<name>A0A1H7ITR6_STRJI</name>
<comment type="similarity">
    <text evidence="1 2">Belongs to the phD/YefM antitoxin family.</text>
</comment>
<proteinExistence type="inferred from homology"/>
<dbReference type="EMBL" id="FOAZ01000003">
    <property type="protein sequence ID" value="SEK65871.1"/>
    <property type="molecule type" value="Genomic_DNA"/>
</dbReference>
<comment type="function">
    <text evidence="2">Antitoxin component of a type II toxin-antitoxin (TA) system.</text>
</comment>
<evidence type="ECO:0000256" key="1">
    <source>
        <dbReference type="ARBA" id="ARBA00009981"/>
    </source>
</evidence>
<dbReference type="Pfam" id="PF02604">
    <property type="entry name" value="PhdYeFM_antitox"/>
    <property type="match status" value="1"/>
</dbReference>
<sequence>MANPSGHPDEQLESVLGATPHEFESRILRLDQRPGLLLAVRAFVVGGVGQSCSVSRVAALDAVENDAEELVITRAGHEPLVVVSLAEYASLRETDYLLRSPANAEHLRRSLQEYQQGRAQARELIDPEDLSEQTA</sequence>
<dbReference type="InterPro" id="IPR036165">
    <property type="entry name" value="YefM-like_sf"/>
</dbReference>
<organism evidence="3 4">
    <name type="scientific">Streptacidiphilus jiangxiensis</name>
    <dbReference type="NCBI Taxonomy" id="235985"/>
    <lineage>
        <taxon>Bacteria</taxon>
        <taxon>Bacillati</taxon>
        <taxon>Actinomycetota</taxon>
        <taxon>Actinomycetes</taxon>
        <taxon>Kitasatosporales</taxon>
        <taxon>Streptomycetaceae</taxon>
        <taxon>Streptacidiphilus</taxon>
    </lineage>
</organism>
<dbReference type="Proteomes" id="UP000183015">
    <property type="component" value="Unassembled WGS sequence"/>
</dbReference>
<dbReference type="NCBIfam" id="TIGR01552">
    <property type="entry name" value="phd_fam"/>
    <property type="match status" value="1"/>
</dbReference>
<reference evidence="4" key="1">
    <citation type="submission" date="2016-10" db="EMBL/GenBank/DDBJ databases">
        <authorList>
            <person name="Varghese N."/>
        </authorList>
    </citation>
    <scope>NUCLEOTIDE SEQUENCE [LARGE SCALE GENOMIC DNA]</scope>
    <source>
        <strain evidence="4">DSM 45096 / BCRC 16803 / CGMCC 4.1857 / CIP 109030 / JCM 12277 / KCTC 19219 / NBRC 100920 / 33214</strain>
    </source>
</reference>
<evidence type="ECO:0000313" key="4">
    <source>
        <dbReference type="Proteomes" id="UP000183015"/>
    </source>
</evidence>
<dbReference type="AlphaFoldDB" id="A0A1H7ITR6"/>